<dbReference type="SUPFAM" id="SSF49299">
    <property type="entry name" value="PKD domain"/>
    <property type="match status" value="1"/>
</dbReference>
<proteinExistence type="predicted"/>
<dbReference type="InterPro" id="IPR013784">
    <property type="entry name" value="Carb-bd-like_fold"/>
</dbReference>
<evidence type="ECO:0000259" key="6">
    <source>
        <dbReference type="PROSITE" id="PS50093"/>
    </source>
</evidence>
<evidence type="ECO:0000256" key="3">
    <source>
        <dbReference type="ARBA" id="ARBA00022837"/>
    </source>
</evidence>
<dbReference type="GO" id="GO:0016020">
    <property type="term" value="C:membrane"/>
    <property type="evidence" value="ECO:0007669"/>
    <property type="project" value="InterPro"/>
</dbReference>
<feature type="compositionally biased region" description="Low complexity" evidence="5">
    <location>
        <begin position="33"/>
        <end position="72"/>
    </location>
</feature>
<dbReference type="SUPFAM" id="SSF141072">
    <property type="entry name" value="CalX-like"/>
    <property type="match status" value="6"/>
</dbReference>
<dbReference type="InterPro" id="IPR051171">
    <property type="entry name" value="CaCA"/>
</dbReference>
<feature type="domain" description="PKD" evidence="6">
    <location>
        <begin position="636"/>
        <end position="723"/>
    </location>
</feature>
<dbReference type="CDD" id="cd00146">
    <property type="entry name" value="PKD"/>
    <property type="match status" value="1"/>
</dbReference>
<keyword evidence="3" id="KW-0106">Calcium</keyword>
<evidence type="ECO:0000256" key="5">
    <source>
        <dbReference type="SAM" id="MobiDB-lite"/>
    </source>
</evidence>
<dbReference type="KEGG" id="vbh:CMV30_10265"/>
<dbReference type="SMART" id="SM00089">
    <property type="entry name" value="PKD"/>
    <property type="match status" value="1"/>
</dbReference>
<dbReference type="PANTHER" id="PTHR11878:SF65">
    <property type="entry name" value="NA_CA-EXCHANGE PROTEIN, ISOFORM G"/>
    <property type="match status" value="1"/>
</dbReference>
<dbReference type="InterPro" id="IPR000601">
    <property type="entry name" value="PKD_dom"/>
</dbReference>
<evidence type="ECO:0000313" key="7">
    <source>
        <dbReference type="EMBL" id="ATC64306.1"/>
    </source>
</evidence>
<dbReference type="SUPFAM" id="SSF55486">
    <property type="entry name" value="Metalloproteases ('zincins'), catalytic domain"/>
    <property type="match status" value="1"/>
</dbReference>
<dbReference type="Pfam" id="PF03160">
    <property type="entry name" value="Calx-beta"/>
    <property type="match status" value="4"/>
</dbReference>
<dbReference type="InterPro" id="IPR035986">
    <property type="entry name" value="PKD_dom_sf"/>
</dbReference>
<keyword evidence="4" id="KW-0813">Transport</keyword>
<evidence type="ECO:0000256" key="1">
    <source>
        <dbReference type="ARBA" id="ARBA00022729"/>
    </source>
</evidence>
<dbReference type="InterPro" id="IPR003644">
    <property type="entry name" value="Calx_beta"/>
</dbReference>
<protein>
    <recommendedName>
        <fullName evidence="6">PKD domain-containing protein</fullName>
    </recommendedName>
</protein>
<dbReference type="InterPro" id="IPR013783">
    <property type="entry name" value="Ig-like_fold"/>
</dbReference>
<evidence type="ECO:0000313" key="8">
    <source>
        <dbReference type="Proteomes" id="UP000217265"/>
    </source>
</evidence>
<keyword evidence="2" id="KW-0677">Repeat</keyword>
<dbReference type="GO" id="GO:0030246">
    <property type="term" value="F:carbohydrate binding"/>
    <property type="evidence" value="ECO:0007669"/>
    <property type="project" value="InterPro"/>
</dbReference>
<dbReference type="PANTHER" id="PTHR11878">
    <property type="entry name" value="SODIUM/CALCIUM EXCHANGER"/>
    <property type="match status" value="1"/>
</dbReference>
<evidence type="ECO:0000256" key="4">
    <source>
        <dbReference type="ARBA" id="ARBA00023065"/>
    </source>
</evidence>
<dbReference type="PROSITE" id="PS50093">
    <property type="entry name" value="PKD"/>
    <property type="match status" value="1"/>
</dbReference>
<dbReference type="GO" id="GO:0007154">
    <property type="term" value="P:cell communication"/>
    <property type="evidence" value="ECO:0007669"/>
    <property type="project" value="InterPro"/>
</dbReference>
<dbReference type="Proteomes" id="UP000217265">
    <property type="component" value="Chromosome"/>
</dbReference>
<dbReference type="Gene3D" id="2.60.40.1120">
    <property type="entry name" value="Carboxypeptidase-like, regulatory domain"/>
    <property type="match status" value="1"/>
</dbReference>
<evidence type="ECO:0000256" key="2">
    <source>
        <dbReference type="ARBA" id="ARBA00022737"/>
    </source>
</evidence>
<organism evidence="7 8">
    <name type="scientific">Nibricoccus aquaticus</name>
    <dbReference type="NCBI Taxonomy" id="2576891"/>
    <lineage>
        <taxon>Bacteria</taxon>
        <taxon>Pseudomonadati</taxon>
        <taxon>Verrucomicrobiota</taxon>
        <taxon>Opitutia</taxon>
        <taxon>Opitutales</taxon>
        <taxon>Opitutaceae</taxon>
        <taxon>Nibricoccus</taxon>
    </lineage>
</organism>
<keyword evidence="8" id="KW-1185">Reference proteome</keyword>
<dbReference type="Gene3D" id="2.60.40.10">
    <property type="entry name" value="Immunoglobulins"/>
    <property type="match status" value="1"/>
</dbReference>
<dbReference type="GO" id="GO:0030001">
    <property type="term" value="P:metal ion transport"/>
    <property type="evidence" value="ECO:0007669"/>
    <property type="project" value="TreeGrafter"/>
</dbReference>
<gene>
    <name evidence="7" type="ORF">CMV30_10265</name>
</gene>
<keyword evidence="4" id="KW-0406">Ion transport</keyword>
<accession>A0A290QDH8</accession>
<dbReference type="InterPro" id="IPR022409">
    <property type="entry name" value="PKD/Chitinase_dom"/>
</dbReference>
<dbReference type="PROSITE" id="PS00018">
    <property type="entry name" value="EF_HAND_1"/>
    <property type="match status" value="1"/>
</dbReference>
<dbReference type="Pfam" id="PF18911">
    <property type="entry name" value="PKD_4"/>
    <property type="match status" value="1"/>
</dbReference>
<dbReference type="Gene3D" id="2.60.40.2030">
    <property type="match status" value="6"/>
</dbReference>
<dbReference type="InterPro" id="IPR038081">
    <property type="entry name" value="CalX-like_sf"/>
</dbReference>
<dbReference type="RefSeq" id="WP_096055938.1">
    <property type="nucleotide sequence ID" value="NZ_CP023344.1"/>
</dbReference>
<dbReference type="SUPFAM" id="SSF49452">
    <property type="entry name" value="Starch-binding domain-like"/>
    <property type="match status" value="1"/>
</dbReference>
<keyword evidence="1" id="KW-0732">Signal</keyword>
<dbReference type="InterPro" id="IPR018247">
    <property type="entry name" value="EF_Hand_1_Ca_BS"/>
</dbReference>
<dbReference type="EMBL" id="CP023344">
    <property type="protein sequence ID" value="ATC64306.1"/>
    <property type="molecule type" value="Genomic_DNA"/>
</dbReference>
<feature type="region of interest" description="Disordered" evidence="5">
    <location>
        <begin position="31"/>
        <end position="73"/>
    </location>
</feature>
<dbReference type="OrthoDB" id="174229at2"/>
<name>A0A290QDH8_9BACT</name>
<dbReference type="SMART" id="SM00237">
    <property type="entry name" value="Calx_beta"/>
    <property type="match status" value="5"/>
</dbReference>
<sequence>MNTPKKRVLAALLSSLVLVAALVLWNRPPTHRAPASTPASALTASDSSTTSTPLASDSSTLITSSSPAPSLADTTGLPAEFARFNDWLSRYLTASPADRTALLVEGRAHAATRRAVLARLITTDPRRALALAVPMVARQQLPADILALLEERVSTRGSLGVLGAVGIAPDFPALRRIVQIENGPRYNAYVFGRRSSQVTTPSIHVSGIAIDRALALDERPLRILEAGEIPDASKPRVETCLVSGKIADALAASNNTQLPAITEETPAVEIAGTIQYVCSGGHIQIIEDRLVAGEGMSGGAVKPTTAITSTQSTGVRSLLYMRVTFPDSNRDPQTETAAYDMMRQVNDWFIENSYGNLYLVTTVAPLIVLPRSEAWYTSGGGDEYDLRSDAQEVARRLGYDTNQYDLDIVTYTGGPGGFGGLGYVGGKGSWIKSISVGVICHELGHNFGVWHANFWNTSGASIIGTGSNTEYGNPFDTMGSASAGDLQFNANHKNILNWLPTAPFVQTVTTSGTYRIAAYDQSSLNPANRYALKIVKDSDRDYWAEFRQRSLSSNRWTKDGILLNWSAWYSSENGAQLLDTTPGSPDDRTDAALTVGRTFSDFEAGIHLTPLGKVGTAPESMDVVVNLGTFPGNQEPTLALSTSAITAAPNTSITLTATASDSDGDALSYAWDFGDKTFHPANAAIVTKSWSTAGDYVVRCVVSDMKGKTASRSTIVRVGSPTTLRVSGQITLAGQPLANVRVHNGLTGANYRGSYTNTDGTYTISGLAAGSYTFAAALNGYTFAASGFANPLTVSADFSSAHFAATATPTVSLAVTDTDCTEGTNTGRFTLTRTGATTSALTVRFFYPTGTAPKGSDYTLSPDLVSASPGYTATIPAGASSLDLVVTATDDATAEGPEIATLELAPGSGYTISGPAIATLIIQDNDTTKPVVSIRTTDAFATEAADSASVLISRTGDTSSALTVAFTLAGAASPAIDYTAVGTSLTIPAGASSATLTFSPINDSSVEGTETVTVALAANAAYIIAPGSTTQTLSLLDDDIPTITVTALDSAASEVGPDNGIFLLSRTGDTSLPLTINYALSGSAAQGVDYLPVPGVLTLAAGASSGTVTIEPVDDSLGEPSQTVVLQIRSSTAYVSGSPSLATVTIADNNDAPVVTVGIADGAVSEPSDTGRFRITTTGTGTGNITVRYTITGTATNGTDFTALPGTLSIGRNTTSDITVTPIDDALLENIETITLSLTPDPAYSTHLDTQATMSLVDNDQACVNVTADNIAFSETSTGRFYISRTGATTAALTVAYTLSGSATNGTDYNALSGSVTIAAGSVGASIDLVPINDTLAEGSETALITLSPGAYGLGLASATLILTDNEVPAVQVRFAASTSTVAETAGALALSVTLSAPAPSGGVTVDYLLGGGTALGQIDYLFTPGVLTFASGETAKTIPLAILDDTAIEPSQTVILKLANPTGASLGTSTMTVTITDNDPAVASVSPIEQWRSLKFGGSASNSSIAGDLADPDADGLVNILEYATGADPLLPSTPPQAGFAAGQLTLTYDRSLTATDILYTIEEVSLLTGTWTQVTPSDETLSDNGVIRKIKSKVTASGPSKFLRLRVTR</sequence>
<reference evidence="7 8" key="1">
    <citation type="submission" date="2017-09" db="EMBL/GenBank/DDBJ databases">
        <title>Complete genome sequence of Verrucomicrobial strain HZ-65, isolated from freshwater.</title>
        <authorList>
            <person name="Choi A."/>
        </authorList>
    </citation>
    <scope>NUCLEOTIDE SEQUENCE [LARGE SCALE GENOMIC DNA]</scope>
    <source>
        <strain evidence="7 8">HZ-65</strain>
    </source>
</reference>